<keyword evidence="2" id="KW-0472">Membrane</keyword>
<dbReference type="InterPro" id="IPR040411">
    <property type="entry name" value="At5g23160-like"/>
</dbReference>
<keyword evidence="2" id="KW-0812">Transmembrane</keyword>
<feature type="region of interest" description="Disordered" evidence="1">
    <location>
        <begin position="73"/>
        <end position="109"/>
    </location>
</feature>
<dbReference type="PANTHER" id="PTHR34379">
    <property type="entry name" value="OS07G0553800 PROTEIN"/>
    <property type="match status" value="1"/>
</dbReference>
<feature type="compositionally biased region" description="Low complexity" evidence="1">
    <location>
        <begin position="88"/>
        <end position="103"/>
    </location>
</feature>
<sequence length="234" mass="26572">MTNSNSSKNNKFFLCFRPVVDLDAMLDSPVLSHRSSATASHHDEIHNPHNSLPPKRKLSRVLKAMVLETLLNRRARRKNRSRRDSYESDSSYSTTYTEETSSTGDERSICSQTSVDISSIQEINPEARFSSSESKFLSKSNSCPLETKPRKRNRRDPLEKKPNNLDCSGIYMLLLILILTVFCGKILGIMLTSICIYSYSVFKKDIRGRKQRGEPARTGESAIKESKFDGKLKQ</sequence>
<feature type="region of interest" description="Disordered" evidence="1">
    <location>
        <begin position="210"/>
        <end position="234"/>
    </location>
</feature>
<evidence type="ECO:0000256" key="1">
    <source>
        <dbReference type="SAM" id="MobiDB-lite"/>
    </source>
</evidence>
<organism evidence="3 4">
    <name type="scientific">Acacia crassicarpa</name>
    <name type="common">northern wattle</name>
    <dbReference type="NCBI Taxonomy" id="499986"/>
    <lineage>
        <taxon>Eukaryota</taxon>
        <taxon>Viridiplantae</taxon>
        <taxon>Streptophyta</taxon>
        <taxon>Embryophyta</taxon>
        <taxon>Tracheophyta</taxon>
        <taxon>Spermatophyta</taxon>
        <taxon>Magnoliopsida</taxon>
        <taxon>eudicotyledons</taxon>
        <taxon>Gunneridae</taxon>
        <taxon>Pentapetalae</taxon>
        <taxon>rosids</taxon>
        <taxon>fabids</taxon>
        <taxon>Fabales</taxon>
        <taxon>Fabaceae</taxon>
        <taxon>Caesalpinioideae</taxon>
        <taxon>mimosoid clade</taxon>
        <taxon>Acacieae</taxon>
        <taxon>Acacia</taxon>
    </lineage>
</organism>
<dbReference type="PANTHER" id="PTHR34379:SF15">
    <property type="entry name" value="PROTEIN, PUTATIVE-RELATED"/>
    <property type="match status" value="1"/>
</dbReference>
<evidence type="ECO:0000256" key="2">
    <source>
        <dbReference type="SAM" id="Phobius"/>
    </source>
</evidence>
<dbReference type="EMBL" id="JAWXYG010000013">
    <property type="protein sequence ID" value="KAK4255416.1"/>
    <property type="molecule type" value="Genomic_DNA"/>
</dbReference>
<dbReference type="AlphaFoldDB" id="A0AAE1MD17"/>
<name>A0AAE1MD17_9FABA</name>
<feature type="transmembrane region" description="Helical" evidence="2">
    <location>
        <begin position="169"/>
        <end position="202"/>
    </location>
</feature>
<accession>A0AAE1MD17</accession>
<feature type="region of interest" description="Disordered" evidence="1">
    <location>
        <begin position="130"/>
        <end position="161"/>
    </location>
</feature>
<gene>
    <name evidence="3" type="ORF">QN277_008419</name>
</gene>
<feature type="compositionally biased region" description="Low complexity" evidence="1">
    <location>
        <begin position="130"/>
        <end position="142"/>
    </location>
</feature>
<protein>
    <submittedName>
        <fullName evidence="3">Uncharacterized protein</fullName>
    </submittedName>
</protein>
<feature type="region of interest" description="Disordered" evidence="1">
    <location>
        <begin position="35"/>
        <end position="57"/>
    </location>
</feature>
<keyword evidence="4" id="KW-1185">Reference proteome</keyword>
<proteinExistence type="predicted"/>
<feature type="compositionally biased region" description="Basic and acidic residues" evidence="1">
    <location>
        <begin position="211"/>
        <end position="234"/>
    </location>
</feature>
<comment type="caution">
    <text evidence="3">The sequence shown here is derived from an EMBL/GenBank/DDBJ whole genome shotgun (WGS) entry which is preliminary data.</text>
</comment>
<evidence type="ECO:0000313" key="3">
    <source>
        <dbReference type="EMBL" id="KAK4255416.1"/>
    </source>
</evidence>
<dbReference type="Proteomes" id="UP001293593">
    <property type="component" value="Unassembled WGS sequence"/>
</dbReference>
<keyword evidence="2" id="KW-1133">Transmembrane helix</keyword>
<reference evidence="3" key="1">
    <citation type="submission" date="2023-10" db="EMBL/GenBank/DDBJ databases">
        <title>Chromosome-level genome of the transformable northern wattle, Acacia crassicarpa.</title>
        <authorList>
            <person name="Massaro I."/>
            <person name="Sinha N.R."/>
            <person name="Poethig S."/>
            <person name="Leichty A.R."/>
        </authorList>
    </citation>
    <scope>NUCLEOTIDE SEQUENCE</scope>
    <source>
        <strain evidence="3">Acra3RX</strain>
        <tissue evidence="3">Leaf</tissue>
    </source>
</reference>
<evidence type="ECO:0000313" key="4">
    <source>
        <dbReference type="Proteomes" id="UP001293593"/>
    </source>
</evidence>